<dbReference type="PANTHER" id="PTHR43584:SF5">
    <property type="entry name" value="PROTEIN LICC"/>
    <property type="match status" value="1"/>
</dbReference>
<dbReference type="Gene3D" id="3.90.1200.10">
    <property type="match status" value="1"/>
</dbReference>
<evidence type="ECO:0000259" key="3">
    <source>
        <dbReference type="Pfam" id="PF01636"/>
    </source>
</evidence>
<evidence type="ECO:0000256" key="2">
    <source>
        <dbReference type="ARBA" id="ARBA00022695"/>
    </source>
</evidence>
<sequence>MALDHNEFRVARALLDGMATQRTLAERAHLGVATVNKALKSLDGRDLINEQGLTPKGQEELEAYKVDNAVIMAAGLSSRFVPLSYEQPKGLLKVRGQVLIERQIEQLIGAGIPKIYVVVGYKQELFFYLEDKYPQVTIVVNREYASRNNNSSLKAVEDKLANTYICSSDDYFEENPFEAYVWKSYYAAQYAQGETSEWVMTCGPHGRITKVKIGGQCGWYMLGQVYFDREFSVKFREILDEEYDRPATAPKLWEELYIDHIGELDMRIRRYETPIIHEFDSLDDLREFDPLFLDNIDSDIIDNITAALGCSRTEIHDVYPLKESLTNLSCHFATNDGEYVYRHPGIGTENIINRQSELDALTAARDNGLDSTFICANPEEGWKISRFVPHATTIDVHSHEGLKQAMDVARKLHESDIKLESTFDFYREAKHYESLLLEKGPIQVPEYAVWNELAERVHAAMEQDDAPVTVTHNDFFYLNFLIEQDGTFNLIDWEYAGMGDSTNDLATFSVCCELSDEEVDDAIDLYYQGRPTPEERRHNLAMIGMCGWCWYCWSLLKESDGDFIGEWLYIYYRYAKKYLTLAAELYGLAGDAEKPAPAC</sequence>
<evidence type="ECO:0000256" key="1">
    <source>
        <dbReference type="ARBA" id="ARBA00022679"/>
    </source>
</evidence>
<keyword evidence="2" id="KW-0548">Nucleotidyltransferase</keyword>
<gene>
    <name evidence="5" type="ORF">E5334_03370</name>
</gene>
<comment type="caution">
    <text evidence="5">The sequence shown here is derived from an EMBL/GenBank/DDBJ whole genome shotgun (WGS) entry which is preliminary data.</text>
</comment>
<name>A0A4S2F0S4_9ACTN</name>
<keyword evidence="6" id="KW-1185">Reference proteome</keyword>
<dbReference type="AlphaFoldDB" id="A0A4S2F0S4"/>
<accession>A0A4S2F0S4</accession>
<dbReference type="InterPro" id="IPR029044">
    <property type="entry name" value="Nucleotide-diphossugar_trans"/>
</dbReference>
<dbReference type="Pfam" id="PF01636">
    <property type="entry name" value="APH"/>
    <property type="match status" value="1"/>
</dbReference>
<feature type="domain" description="Aminoglycoside phosphotransferase" evidence="3">
    <location>
        <begin position="321"/>
        <end position="535"/>
    </location>
</feature>
<reference evidence="5 6" key="1">
    <citation type="submission" date="2019-04" db="EMBL/GenBank/DDBJ databases">
        <title>Microbes associate with the intestines of laboratory mice.</title>
        <authorList>
            <person name="Navarre W."/>
            <person name="Wong E."/>
            <person name="Huang K."/>
            <person name="Tropini C."/>
            <person name="Ng K."/>
            <person name="Yu B."/>
        </authorList>
    </citation>
    <scope>NUCLEOTIDE SEQUENCE [LARGE SCALE GENOMIC DNA]</scope>
    <source>
        <strain evidence="5 6">NM07_P-09</strain>
    </source>
</reference>
<dbReference type="InterPro" id="IPR025877">
    <property type="entry name" value="MobA-like_NTP_Trfase"/>
</dbReference>
<dbReference type="SUPFAM" id="SSF56112">
    <property type="entry name" value="Protein kinase-like (PK-like)"/>
    <property type="match status" value="1"/>
</dbReference>
<proteinExistence type="predicted"/>
<organism evidence="5 6">
    <name type="scientific">Muricaecibacterium torontonense</name>
    <dbReference type="NCBI Taxonomy" id="3032871"/>
    <lineage>
        <taxon>Bacteria</taxon>
        <taxon>Bacillati</taxon>
        <taxon>Actinomycetota</taxon>
        <taxon>Coriobacteriia</taxon>
        <taxon>Coriobacteriales</taxon>
        <taxon>Atopobiaceae</taxon>
        <taxon>Muricaecibacterium</taxon>
    </lineage>
</organism>
<dbReference type="InterPro" id="IPR011009">
    <property type="entry name" value="Kinase-like_dom_sf"/>
</dbReference>
<dbReference type="CDD" id="cd02523">
    <property type="entry name" value="PC_cytidylyltransferase"/>
    <property type="match status" value="1"/>
</dbReference>
<dbReference type="InterPro" id="IPR050065">
    <property type="entry name" value="GlmU-like"/>
</dbReference>
<dbReference type="GO" id="GO:0016779">
    <property type="term" value="F:nucleotidyltransferase activity"/>
    <property type="evidence" value="ECO:0007669"/>
    <property type="project" value="UniProtKB-KW"/>
</dbReference>
<feature type="domain" description="MobA-like NTP transferase" evidence="4">
    <location>
        <begin position="69"/>
        <end position="156"/>
    </location>
</feature>
<dbReference type="EMBL" id="SRYE01000002">
    <property type="protein sequence ID" value="TGY62479.1"/>
    <property type="molecule type" value="Genomic_DNA"/>
</dbReference>
<keyword evidence="1" id="KW-0808">Transferase</keyword>
<dbReference type="PANTHER" id="PTHR43584">
    <property type="entry name" value="NUCLEOTIDYL TRANSFERASE"/>
    <property type="match status" value="1"/>
</dbReference>
<evidence type="ECO:0000313" key="6">
    <source>
        <dbReference type="Proteomes" id="UP000310263"/>
    </source>
</evidence>
<dbReference type="Gene3D" id="3.90.550.10">
    <property type="entry name" value="Spore Coat Polysaccharide Biosynthesis Protein SpsA, Chain A"/>
    <property type="match status" value="1"/>
</dbReference>
<evidence type="ECO:0000313" key="5">
    <source>
        <dbReference type="EMBL" id="TGY62479.1"/>
    </source>
</evidence>
<dbReference type="CDD" id="cd05151">
    <property type="entry name" value="ChoK-like"/>
    <property type="match status" value="1"/>
</dbReference>
<dbReference type="Pfam" id="PF12804">
    <property type="entry name" value="NTP_transf_3"/>
    <property type="match status" value="1"/>
</dbReference>
<dbReference type="OrthoDB" id="179763at2"/>
<dbReference type="InterPro" id="IPR002575">
    <property type="entry name" value="Aminoglycoside_PTrfase"/>
</dbReference>
<dbReference type="SUPFAM" id="SSF53448">
    <property type="entry name" value="Nucleotide-diphospho-sugar transferases"/>
    <property type="match status" value="1"/>
</dbReference>
<protein>
    <submittedName>
        <fullName evidence="5">MarR family transcriptional regulator</fullName>
    </submittedName>
</protein>
<evidence type="ECO:0000259" key="4">
    <source>
        <dbReference type="Pfam" id="PF12804"/>
    </source>
</evidence>
<dbReference type="Gene3D" id="3.30.200.20">
    <property type="entry name" value="Phosphorylase Kinase, domain 1"/>
    <property type="match status" value="1"/>
</dbReference>
<dbReference type="RefSeq" id="WP_136012208.1">
    <property type="nucleotide sequence ID" value="NZ_SRYE01000002.1"/>
</dbReference>
<dbReference type="Proteomes" id="UP000310263">
    <property type="component" value="Unassembled WGS sequence"/>
</dbReference>